<dbReference type="GO" id="GO:0005539">
    <property type="term" value="F:glycosaminoglycan binding"/>
    <property type="evidence" value="ECO:0007669"/>
    <property type="project" value="Ensembl"/>
</dbReference>
<feature type="chain" id="PRO_5029906970" description="Testican-2" evidence="16">
    <location>
        <begin position="27"/>
        <end position="523"/>
    </location>
</feature>
<evidence type="ECO:0000313" key="20">
    <source>
        <dbReference type="Proteomes" id="UP000007648"/>
    </source>
</evidence>
<evidence type="ECO:0000256" key="12">
    <source>
        <dbReference type="ARBA" id="ARBA00069184"/>
    </source>
</evidence>
<evidence type="ECO:0000256" key="11">
    <source>
        <dbReference type="ARBA" id="ARBA00054013"/>
    </source>
</evidence>
<dbReference type="SMART" id="SM00211">
    <property type="entry name" value="TY"/>
    <property type="match status" value="1"/>
</dbReference>
<evidence type="ECO:0000256" key="2">
    <source>
        <dbReference type="ARBA" id="ARBA00022525"/>
    </source>
</evidence>
<evidence type="ECO:0000256" key="16">
    <source>
        <dbReference type="SAM" id="SignalP"/>
    </source>
</evidence>
<feature type="domain" description="Kazal-like" evidence="18">
    <location>
        <begin position="131"/>
        <end position="182"/>
    </location>
</feature>
<evidence type="ECO:0000313" key="19">
    <source>
        <dbReference type="Ensembl" id="ENSSHAP00000032369.1"/>
    </source>
</evidence>
<evidence type="ECO:0000256" key="4">
    <source>
        <dbReference type="ARBA" id="ARBA00022553"/>
    </source>
</evidence>
<dbReference type="InterPro" id="IPR011992">
    <property type="entry name" value="EF-hand-dom_pair"/>
</dbReference>
<dbReference type="CDD" id="cd00191">
    <property type="entry name" value="TY"/>
    <property type="match status" value="1"/>
</dbReference>
<evidence type="ECO:0000256" key="6">
    <source>
        <dbReference type="ARBA" id="ARBA00022837"/>
    </source>
</evidence>
<dbReference type="Ensembl" id="ENSSHAT00000050683.1">
    <property type="protein sequence ID" value="ENSSHAP00000032369.1"/>
    <property type="gene ID" value="ENSSHAG00000027200.1"/>
</dbReference>
<feature type="signal peptide" evidence="16">
    <location>
        <begin position="1"/>
        <end position="26"/>
    </location>
</feature>
<evidence type="ECO:0000256" key="9">
    <source>
        <dbReference type="ARBA" id="ARBA00023180"/>
    </source>
</evidence>
<organism evidence="19 20">
    <name type="scientific">Sarcophilus harrisii</name>
    <name type="common">Tasmanian devil</name>
    <name type="synonym">Sarcophilus laniarius</name>
    <dbReference type="NCBI Taxonomy" id="9305"/>
    <lineage>
        <taxon>Eukaryota</taxon>
        <taxon>Metazoa</taxon>
        <taxon>Chordata</taxon>
        <taxon>Craniata</taxon>
        <taxon>Vertebrata</taxon>
        <taxon>Euteleostomi</taxon>
        <taxon>Mammalia</taxon>
        <taxon>Metatheria</taxon>
        <taxon>Dasyuromorphia</taxon>
        <taxon>Dasyuridae</taxon>
        <taxon>Sarcophilus</taxon>
    </lineage>
</organism>
<keyword evidence="8 14" id="KW-1015">Disulfide bond</keyword>
<dbReference type="InterPro" id="IPR019577">
    <property type="entry name" value="SPARC/Testican_Ca-bd-dom"/>
</dbReference>
<dbReference type="CDD" id="cd16238">
    <property type="entry name" value="EFh_SPARC_TICN2"/>
    <property type="match status" value="1"/>
</dbReference>
<comment type="caution">
    <text evidence="14">Lacks conserved residue(s) required for the propagation of feature annotation.</text>
</comment>
<dbReference type="GeneTree" id="ENSGT00940000157107"/>
<evidence type="ECO:0000256" key="13">
    <source>
        <dbReference type="ARBA" id="ARBA00077291"/>
    </source>
</evidence>
<evidence type="ECO:0000256" key="7">
    <source>
        <dbReference type="ARBA" id="ARBA00022974"/>
    </source>
</evidence>
<name>A0A7N4P533_SARHA</name>
<dbReference type="SUPFAM" id="SSF57610">
    <property type="entry name" value="Thyroglobulin type-1 domain"/>
    <property type="match status" value="1"/>
</dbReference>
<dbReference type="GO" id="GO:0005509">
    <property type="term" value="F:calcium ion binding"/>
    <property type="evidence" value="ECO:0007669"/>
    <property type="project" value="Ensembl"/>
</dbReference>
<feature type="compositionally biased region" description="Low complexity" evidence="15">
    <location>
        <begin position="488"/>
        <end position="503"/>
    </location>
</feature>
<dbReference type="InterPro" id="IPR000716">
    <property type="entry name" value="Thyroglobulin_1"/>
</dbReference>
<evidence type="ECO:0000256" key="14">
    <source>
        <dbReference type="PROSITE-ProRule" id="PRU00500"/>
    </source>
</evidence>
<dbReference type="Gene3D" id="1.10.238.10">
    <property type="entry name" value="EF-hand"/>
    <property type="match status" value="1"/>
</dbReference>
<dbReference type="SUPFAM" id="SSF47473">
    <property type="entry name" value="EF-hand"/>
    <property type="match status" value="1"/>
</dbReference>
<dbReference type="SMART" id="SM00280">
    <property type="entry name" value="KAZAL"/>
    <property type="match status" value="1"/>
</dbReference>
<dbReference type="SUPFAM" id="SSF100895">
    <property type="entry name" value="Kazal-type serine protease inhibitors"/>
    <property type="match status" value="1"/>
</dbReference>
<keyword evidence="10" id="KW-0357">Heparan sulfate</keyword>
<reference evidence="19 20" key="1">
    <citation type="journal article" date="2011" name="Proc. Natl. Acad. Sci. U.S.A.">
        <title>Genetic diversity and population structure of the endangered marsupial Sarcophilus harrisii (Tasmanian devil).</title>
        <authorList>
            <person name="Miller W."/>
            <person name="Hayes V.M."/>
            <person name="Ratan A."/>
            <person name="Petersen D.C."/>
            <person name="Wittekindt N.E."/>
            <person name="Miller J."/>
            <person name="Walenz B."/>
            <person name="Knight J."/>
            <person name="Qi J."/>
            <person name="Zhao F."/>
            <person name="Wang Q."/>
            <person name="Bedoya-Reina O.C."/>
            <person name="Katiyar N."/>
            <person name="Tomsho L.P."/>
            <person name="Kasson L.M."/>
            <person name="Hardie R.A."/>
            <person name="Woodbridge P."/>
            <person name="Tindall E.A."/>
            <person name="Bertelsen M.F."/>
            <person name="Dixon D."/>
            <person name="Pyecroft S."/>
            <person name="Helgen K.M."/>
            <person name="Lesk A.M."/>
            <person name="Pringle T.H."/>
            <person name="Patterson N."/>
            <person name="Zhang Y."/>
            <person name="Kreiss A."/>
            <person name="Woods G.M."/>
            <person name="Jones M.E."/>
            <person name="Schuster S.C."/>
        </authorList>
    </citation>
    <scope>NUCLEOTIDE SEQUENCE [LARGE SCALE GENOMIC DNA]</scope>
</reference>
<evidence type="ECO:0000256" key="1">
    <source>
        <dbReference type="ARBA" id="ARBA00004498"/>
    </source>
</evidence>
<dbReference type="GO" id="GO:0010811">
    <property type="term" value="P:positive regulation of cell-substrate adhesion"/>
    <property type="evidence" value="ECO:0007669"/>
    <property type="project" value="Ensembl"/>
</dbReference>
<feature type="disulfide bond" evidence="14">
    <location>
        <begin position="349"/>
        <end position="356"/>
    </location>
</feature>
<feature type="compositionally biased region" description="Basic residues" evidence="15">
    <location>
        <begin position="443"/>
        <end position="464"/>
    </location>
</feature>
<dbReference type="InterPro" id="IPR036857">
    <property type="entry name" value="Thyroglobulin_1_sf"/>
</dbReference>
<dbReference type="GO" id="GO:0005615">
    <property type="term" value="C:extracellular space"/>
    <property type="evidence" value="ECO:0007669"/>
    <property type="project" value="TreeGrafter"/>
</dbReference>
<dbReference type="CDD" id="cd00104">
    <property type="entry name" value="KAZAL_FS"/>
    <property type="match status" value="1"/>
</dbReference>
<feature type="domain" description="Thyroglobulin type-1" evidence="17">
    <location>
        <begin position="311"/>
        <end position="377"/>
    </location>
</feature>
<reference evidence="19" key="3">
    <citation type="submission" date="2025-09" db="UniProtKB">
        <authorList>
            <consortium name="Ensembl"/>
        </authorList>
    </citation>
    <scope>IDENTIFICATION</scope>
</reference>
<sequence length="523" mass="56997">MSAGGFGLRLLLLPLLLIAAPAPGSAEGDSKGVKDGETPGNFMEDEQWLSSISQYSGKIKHWNRFRDDDYIKSWEDSQQGDEALDTTKDPCQKVKCSRHKVCIAQGYQRAMCISRKKLEHRIKQPALKLHENKEGFCKPCHMTQLASVCGSDGHTYSSVCKLEQQACLTSKQLTVRCEGQCPCPTEQAPASTTDAKQETCTGQDLADLGDRLRDWFQLLHENSKQNGTASAGANPVGVLDKSLGASCKDSIGWMFSKLDTSNDLFLDQSELAAINLDKYEICIRPFFNSCDTYKDGRVSTAEWCFCFWREKPPCLAELERIQIQEAAKKKPGIFIPSCDEDGYYRKMQCDQSSGDCWCVDQVGQELTGTRMHGSPDCGKRGPGEEGPPARPRALPPGLGGLSRGGGSRPPTRRDPRSSCALCCPPQTTSSGSPGTSAAASAGRTRRRRRRRRPARKPRRRRARRERQMTEATSGRGPAREAGGGGCWGPTAGREGAAGSRAEQGGLGPVRNSVQRSLTPGGDG</sequence>
<evidence type="ECO:0000259" key="17">
    <source>
        <dbReference type="PROSITE" id="PS51162"/>
    </source>
</evidence>
<evidence type="ECO:0000256" key="8">
    <source>
        <dbReference type="ARBA" id="ARBA00023157"/>
    </source>
</evidence>
<dbReference type="InParanoid" id="A0A7N4P533"/>
<accession>A0A7N4P533</accession>
<dbReference type="PROSITE" id="PS51465">
    <property type="entry name" value="KAZAL_2"/>
    <property type="match status" value="1"/>
</dbReference>
<dbReference type="GO" id="GO:0030198">
    <property type="term" value="P:extracellular matrix organization"/>
    <property type="evidence" value="ECO:0007669"/>
    <property type="project" value="Ensembl"/>
</dbReference>
<keyword evidence="9" id="KW-0325">Glycoprotein</keyword>
<dbReference type="PROSITE" id="PS51162">
    <property type="entry name" value="THYROGLOBULIN_1_2"/>
    <property type="match status" value="1"/>
</dbReference>
<feature type="compositionally biased region" description="Gly residues" evidence="15">
    <location>
        <begin position="397"/>
        <end position="407"/>
    </location>
</feature>
<proteinExistence type="predicted"/>
<evidence type="ECO:0000256" key="10">
    <source>
        <dbReference type="ARBA" id="ARBA00023207"/>
    </source>
</evidence>
<dbReference type="PANTHER" id="PTHR13866">
    <property type="entry name" value="SPARC OSTEONECTIN"/>
    <property type="match status" value="1"/>
</dbReference>
<dbReference type="AlphaFoldDB" id="A0A7N4P533"/>
<gene>
    <name evidence="19" type="primary">SPOCK2</name>
</gene>
<dbReference type="Gene3D" id="3.30.60.30">
    <property type="match status" value="1"/>
</dbReference>
<keyword evidence="7" id="KW-0654">Proteoglycan</keyword>
<dbReference type="PROSITE" id="PS00484">
    <property type="entry name" value="THYROGLOBULIN_1_1"/>
    <property type="match status" value="1"/>
</dbReference>
<keyword evidence="3" id="KW-0272">Extracellular matrix</keyword>
<evidence type="ECO:0000256" key="3">
    <source>
        <dbReference type="ARBA" id="ARBA00022530"/>
    </source>
</evidence>
<dbReference type="Pfam" id="PF00086">
    <property type="entry name" value="Thyroglobulin_1"/>
    <property type="match status" value="1"/>
</dbReference>
<comment type="function">
    <text evidence="11">May participate in diverse steps of neurogenesis. Binds calcium.</text>
</comment>
<feature type="compositionally biased region" description="Low complexity" evidence="15">
    <location>
        <begin position="428"/>
        <end position="442"/>
    </location>
</feature>
<dbReference type="InterPro" id="IPR002350">
    <property type="entry name" value="Kazal_dom"/>
</dbReference>
<evidence type="ECO:0000259" key="18">
    <source>
        <dbReference type="PROSITE" id="PS51465"/>
    </source>
</evidence>
<dbReference type="Pfam" id="PF07648">
    <property type="entry name" value="Kazal_2"/>
    <property type="match status" value="1"/>
</dbReference>
<dbReference type="InterPro" id="IPR036058">
    <property type="entry name" value="Kazal_dom_sf"/>
</dbReference>
<dbReference type="Pfam" id="PF10591">
    <property type="entry name" value="SPARC_Ca_bdg"/>
    <property type="match status" value="1"/>
</dbReference>
<dbReference type="GO" id="GO:0050840">
    <property type="term" value="F:extracellular matrix binding"/>
    <property type="evidence" value="ECO:0007669"/>
    <property type="project" value="Ensembl"/>
</dbReference>
<keyword evidence="6" id="KW-0106">Calcium</keyword>
<keyword evidence="2" id="KW-0964">Secreted</keyword>
<reference evidence="19" key="2">
    <citation type="submission" date="2025-08" db="UniProtKB">
        <authorList>
            <consortium name="Ensembl"/>
        </authorList>
    </citation>
    <scope>IDENTIFICATION</scope>
</reference>
<dbReference type="Proteomes" id="UP000007648">
    <property type="component" value="Unassembled WGS sequence"/>
</dbReference>
<dbReference type="FunFam" id="4.10.800.10:FF:000001">
    <property type="entry name" value="Testican-3 isoform 2"/>
    <property type="match status" value="1"/>
</dbReference>
<dbReference type="FunCoup" id="A0A7N4P533">
    <property type="interactions" value="162"/>
</dbReference>
<evidence type="ECO:0000256" key="5">
    <source>
        <dbReference type="ARBA" id="ARBA00022729"/>
    </source>
</evidence>
<dbReference type="FunFam" id="1.10.238.10:FF:000101">
    <property type="entry name" value="SPARC/osteonectin, cwcv and kazal-like domains proteoglycan 2"/>
    <property type="match status" value="1"/>
</dbReference>
<keyword evidence="4" id="KW-0597">Phosphoprotein</keyword>
<keyword evidence="20" id="KW-1185">Reference proteome</keyword>
<dbReference type="GO" id="GO:1990830">
    <property type="term" value="P:cellular response to leukemia inhibitory factor"/>
    <property type="evidence" value="ECO:0007669"/>
    <property type="project" value="Ensembl"/>
</dbReference>
<evidence type="ECO:0000256" key="15">
    <source>
        <dbReference type="SAM" id="MobiDB-lite"/>
    </source>
</evidence>
<protein>
    <recommendedName>
        <fullName evidence="12">Testican-2</fullName>
    </recommendedName>
    <alternativeName>
        <fullName evidence="13">SPARC/osteonectin, CWCV, and Kazal-like domains proteoglycan 2</fullName>
    </alternativeName>
</protein>
<comment type="subcellular location">
    <subcellularLocation>
        <location evidence="1">Secreted</location>
        <location evidence="1">Extracellular space</location>
        <location evidence="1">Extracellular matrix</location>
    </subcellularLocation>
</comment>
<dbReference type="PANTHER" id="PTHR13866:SF18">
    <property type="entry name" value="TESTICAN-2"/>
    <property type="match status" value="1"/>
</dbReference>
<dbReference type="GO" id="GO:0005518">
    <property type="term" value="F:collagen binding"/>
    <property type="evidence" value="ECO:0007669"/>
    <property type="project" value="TreeGrafter"/>
</dbReference>
<dbReference type="FunFam" id="3.30.60.30:FF:000003">
    <property type="entry name" value="SPARC/osteonectin, cwcv and kazal-like domains proteoglycan 3"/>
    <property type="match status" value="1"/>
</dbReference>
<keyword evidence="5 16" id="KW-0732">Signal</keyword>
<feature type="region of interest" description="Disordered" evidence="15">
    <location>
        <begin position="369"/>
        <end position="523"/>
    </location>
</feature>
<dbReference type="Gene3D" id="4.10.800.10">
    <property type="entry name" value="Thyroglobulin type-1"/>
    <property type="match status" value="1"/>
</dbReference>